<comment type="caution">
    <text evidence="1">The sequence shown here is derived from an EMBL/GenBank/DDBJ whole genome shotgun (WGS) entry which is preliminary data.</text>
</comment>
<dbReference type="InterPro" id="IPR012337">
    <property type="entry name" value="RNaseH-like_sf"/>
</dbReference>
<proteinExistence type="predicted"/>
<evidence type="ECO:0000313" key="2">
    <source>
        <dbReference type="Proteomes" id="UP000681720"/>
    </source>
</evidence>
<dbReference type="SUPFAM" id="SSF53098">
    <property type="entry name" value="Ribonuclease H-like"/>
    <property type="match status" value="1"/>
</dbReference>
<dbReference type="EMBL" id="CAJOBJ010261933">
    <property type="protein sequence ID" value="CAF5114908.1"/>
    <property type="molecule type" value="Genomic_DNA"/>
</dbReference>
<name>A0A8S3FBA9_9BILA</name>
<feature type="non-terminal residue" evidence="1">
    <location>
        <position position="1"/>
    </location>
</feature>
<dbReference type="Proteomes" id="UP000681720">
    <property type="component" value="Unassembled WGS sequence"/>
</dbReference>
<protein>
    <submittedName>
        <fullName evidence="1">Uncharacterized protein</fullName>
    </submittedName>
</protein>
<reference evidence="1" key="1">
    <citation type="submission" date="2021-02" db="EMBL/GenBank/DDBJ databases">
        <authorList>
            <person name="Nowell W R."/>
        </authorList>
    </citation>
    <scope>NUCLEOTIDE SEQUENCE</scope>
</reference>
<evidence type="ECO:0000313" key="1">
    <source>
        <dbReference type="EMBL" id="CAF5114908.1"/>
    </source>
</evidence>
<organism evidence="1 2">
    <name type="scientific">Rotaria magnacalcarata</name>
    <dbReference type="NCBI Taxonomy" id="392030"/>
    <lineage>
        <taxon>Eukaryota</taxon>
        <taxon>Metazoa</taxon>
        <taxon>Spiralia</taxon>
        <taxon>Gnathifera</taxon>
        <taxon>Rotifera</taxon>
        <taxon>Eurotatoria</taxon>
        <taxon>Bdelloidea</taxon>
        <taxon>Philodinida</taxon>
        <taxon>Philodinidae</taxon>
        <taxon>Rotaria</taxon>
    </lineage>
</organism>
<gene>
    <name evidence="1" type="ORF">GIL414_LOCUS63303</name>
</gene>
<dbReference type="AlphaFoldDB" id="A0A8S3FBA9"/>
<sequence length="304" mass="34724">SMVVGCALDNLQFALAQGNGFRILAVDLRIAGRQLGSNVSDDDILVDPTTHGVLVFMLVSKPYDLPDQTAYDIRLCTNAILQSYDLKLDQLKYIIIDHALSKPDINCNDIQKLFDNVLNIITYIRRSRNQSKLSKKLQIFSETRWNSVYDMICSFIEVYPELNDILTDKKQREILVRIDFNDLLACAKYFVDVTELLNAKKTPTIRLVMPLKEHYWEINDVHFIAIVLHPKFKHLHICPNKKDKKKAFDLIIKEIENRRTQIQASVSMNSIPTISSSSSTANDSSIGNNHLLSSCYDRSDAMKN</sequence>
<accession>A0A8S3FBA9</accession>